<evidence type="ECO:0000313" key="3">
    <source>
        <dbReference type="Proteomes" id="UP000245444"/>
    </source>
</evidence>
<organism evidence="2 3">
    <name type="scientific">Methylobacterium terrae</name>
    <dbReference type="NCBI Taxonomy" id="2202827"/>
    <lineage>
        <taxon>Bacteria</taxon>
        <taxon>Pseudomonadati</taxon>
        <taxon>Pseudomonadota</taxon>
        <taxon>Alphaproteobacteria</taxon>
        <taxon>Hyphomicrobiales</taxon>
        <taxon>Methylobacteriaceae</taxon>
        <taxon>Methylobacterium</taxon>
    </lineage>
</organism>
<reference evidence="2 3" key="1">
    <citation type="submission" date="2018-05" db="EMBL/GenBank/DDBJ databases">
        <title>Complete Genome Sequence of Methylobacterium sp. 17Sr1-28.</title>
        <authorList>
            <person name="Srinivasan S."/>
        </authorList>
    </citation>
    <scope>NUCLEOTIDE SEQUENCE [LARGE SCALE GENOMIC DNA]</scope>
    <source>
        <strain evidence="2 3">17Sr1-28</strain>
    </source>
</reference>
<dbReference type="AlphaFoldDB" id="A0A2U8WLL3"/>
<dbReference type="RefSeq" id="WP_109959465.1">
    <property type="nucleotide sequence ID" value="NZ_CP029553.1"/>
</dbReference>
<dbReference type="Pfam" id="PF04233">
    <property type="entry name" value="Phage_Mu_F"/>
    <property type="match status" value="1"/>
</dbReference>
<keyword evidence="3" id="KW-1185">Reference proteome</keyword>
<dbReference type="Proteomes" id="UP000245444">
    <property type="component" value="Chromosome"/>
</dbReference>
<dbReference type="OrthoDB" id="952090at2"/>
<protein>
    <submittedName>
        <fullName evidence="2">Head morphogenesis protein</fullName>
    </submittedName>
</protein>
<evidence type="ECO:0000313" key="2">
    <source>
        <dbReference type="EMBL" id="AWN47134.1"/>
    </source>
</evidence>
<name>A0A2U8WLL3_9HYPH</name>
<dbReference type="EMBL" id="CP029553">
    <property type="protein sequence ID" value="AWN47134.1"/>
    <property type="molecule type" value="Genomic_DNA"/>
</dbReference>
<gene>
    <name evidence="2" type="ORF">DK419_13105</name>
</gene>
<accession>A0A2U8WLL3</accession>
<sequence length="337" mass="36605">MTVPPSLEQLISAWEPRIARAFLAAIATIRDEAQIAIIARMVGAGDVAGALRAVGVDQTAFRPLDIAVAQAFETAGNTAAAEIPARREAGGHRLEIRFNACNPAAESWLRNHSSGLVREIVEDQRTAIRAHLEAGMQRGANPTDVALDLVGRINPSTGKRSGGVIGLTSMHEAWARNYADELARLDPAALNRKLRDKRYDAALNKAIESGKALAPERVAKMIEAYRNRALKARADGIGRTEAMASMHQAQIEASAQAIAAGQVDEAALEKIWHSAKDARVRDTHRAMDGQRVPFRAEFVSPSGARLRFPGDPEAPAAEIIQCRCWMQIRFNAFRGVR</sequence>
<evidence type="ECO:0000259" key="1">
    <source>
        <dbReference type="Pfam" id="PF04233"/>
    </source>
</evidence>
<dbReference type="InterPro" id="IPR006528">
    <property type="entry name" value="Phage_head_morphogenesis_dom"/>
</dbReference>
<dbReference type="KEGG" id="mtea:DK419_13105"/>
<feature type="domain" description="Phage head morphogenesis" evidence="1">
    <location>
        <begin position="202"/>
        <end position="325"/>
    </location>
</feature>
<proteinExistence type="predicted"/>